<comment type="similarity">
    <text evidence="2 5">Belongs to the class-II fumarase/aspartase family. Fumarase subfamily.</text>
</comment>
<dbReference type="HAMAP" id="MF_00743">
    <property type="entry name" value="FumaraseC"/>
    <property type="match status" value="1"/>
</dbReference>
<evidence type="ECO:0000256" key="6">
    <source>
        <dbReference type="SAM" id="MobiDB-lite"/>
    </source>
</evidence>
<comment type="subunit">
    <text evidence="3 5">Homotetramer.</text>
</comment>
<feature type="domain" description="Fumarase C C-terminal" evidence="8">
    <location>
        <begin position="406"/>
        <end position="458"/>
    </location>
</feature>
<comment type="miscellaneous">
    <text evidence="5">There are 2 substrate-binding sites: the catalytic A site, and the non-catalytic B site that may play a role in the transfer of substrate or product between the active site and the solvent. Alternatively, the B site may bind allosteric effectors.</text>
</comment>
<comment type="pathway">
    <text evidence="5">Carbohydrate metabolism; tricarboxylic acid cycle; (S)-malate from fumarate: step 1/1.</text>
</comment>
<dbReference type="Pfam" id="PF00206">
    <property type="entry name" value="Lyase_1"/>
    <property type="match status" value="1"/>
</dbReference>
<dbReference type="NCBIfam" id="TIGR00979">
    <property type="entry name" value="fumC_II"/>
    <property type="match status" value="1"/>
</dbReference>
<feature type="compositionally biased region" description="Basic and acidic residues" evidence="6">
    <location>
        <begin position="121"/>
        <end position="133"/>
    </location>
</feature>
<sequence length="464" mass="49182">MSRIETDSLGPVEVPDQVYWGAQTQRSLINFAIGKERMPLAVLHALALVKKAAARVNDRNGDLPANIARLIEQAADEVLDGEHDDQFPLVVWQTGSGTQSNMNVNEVIAGRANELAGKGRGGKDPVHPNDHVNRSQSSNDCFPTAMHIAAAQAVQEHLLPAITELSSGLAELSARHTHLVKTGRTHMMDATPITFGQEVSAWVAQLDYAQRAIRATLPAVCELAQGGTAVGTGLNAPHGFAEAIAAELAALSGLPFVTAPNKFAALAGHEPLTSLAGALKTLAVALMKIANDLRLLGSGPRAGLAEVRLPANEPGSSIMPGKVNPTQCEALSMLACQVLGNDTAISFAASQGHLQLNVFKPVIIHNLLQSIELLADGCRNFQQHCVAGIEPDPQQMAAHLERGLMLVTALNPHIGYDKAAEIAKKAYSEGTTLREAALTLGYLTDAQFDQWVRPEQMLEAGGKG</sequence>
<evidence type="ECO:0000256" key="4">
    <source>
        <dbReference type="ARBA" id="ARBA00023239"/>
    </source>
</evidence>
<dbReference type="InterPro" id="IPR020557">
    <property type="entry name" value="Fumarate_lyase_CS"/>
</dbReference>
<feature type="active site" evidence="5">
    <location>
        <position position="316"/>
    </location>
</feature>
<dbReference type="STRING" id="1215104.GCA_000730585_04448"/>
<feature type="site" description="Important for catalytic activity" evidence="5">
    <location>
        <position position="329"/>
    </location>
</feature>
<evidence type="ECO:0000256" key="2">
    <source>
        <dbReference type="ARBA" id="ARBA00009084"/>
    </source>
</evidence>
<dbReference type="GO" id="GO:0006099">
    <property type="term" value="P:tricarboxylic acid cycle"/>
    <property type="evidence" value="ECO:0007669"/>
    <property type="project" value="UniProtKB-UniRule"/>
</dbReference>
<dbReference type="GO" id="GO:0006108">
    <property type="term" value="P:malate metabolic process"/>
    <property type="evidence" value="ECO:0007669"/>
    <property type="project" value="TreeGrafter"/>
</dbReference>
<dbReference type="NCBIfam" id="NF009089">
    <property type="entry name" value="PRK12425.1"/>
    <property type="match status" value="1"/>
</dbReference>
<dbReference type="Gene3D" id="1.10.40.30">
    <property type="entry name" value="Fumarase/aspartase (C-terminal domain)"/>
    <property type="match status" value="1"/>
</dbReference>
<dbReference type="GO" id="GO:0004333">
    <property type="term" value="F:fumarate hydratase activity"/>
    <property type="evidence" value="ECO:0007669"/>
    <property type="project" value="UniProtKB-UniRule"/>
</dbReference>
<dbReference type="InterPro" id="IPR024083">
    <property type="entry name" value="Fumarase/histidase_N"/>
</dbReference>
<dbReference type="PANTHER" id="PTHR11444">
    <property type="entry name" value="ASPARTATEAMMONIA/ARGININOSUCCINATE/ADENYLOSUCCINATE LYASE"/>
    <property type="match status" value="1"/>
</dbReference>
<dbReference type="Gene3D" id="1.20.200.10">
    <property type="entry name" value="Fumarase/aspartase (Central domain)"/>
    <property type="match status" value="1"/>
</dbReference>
<reference evidence="10" key="1">
    <citation type="submission" date="2017-06" db="EMBL/GenBank/DDBJ databases">
        <authorList>
            <person name="Varghese N."/>
            <person name="Submissions S."/>
        </authorList>
    </citation>
    <scope>NUCLEOTIDE SEQUENCE [LARGE SCALE GENOMIC DNA]</scope>
    <source>
        <strain evidence="10">DSM 22348</strain>
    </source>
</reference>
<name>A0A239HFN4_9PSED</name>
<evidence type="ECO:0000313" key="9">
    <source>
        <dbReference type="EMBL" id="SNS79961.1"/>
    </source>
</evidence>
<organism evidence="9 10">
    <name type="scientific">Pseudomonas japonica</name>
    <dbReference type="NCBI Taxonomy" id="256466"/>
    <lineage>
        <taxon>Bacteria</taxon>
        <taxon>Pseudomonadati</taxon>
        <taxon>Pseudomonadota</taxon>
        <taxon>Gammaproteobacteria</taxon>
        <taxon>Pseudomonadales</taxon>
        <taxon>Pseudomonadaceae</taxon>
        <taxon>Pseudomonas</taxon>
    </lineage>
</organism>
<evidence type="ECO:0000259" key="8">
    <source>
        <dbReference type="Pfam" id="PF10415"/>
    </source>
</evidence>
<evidence type="ECO:0000256" key="3">
    <source>
        <dbReference type="ARBA" id="ARBA00011881"/>
    </source>
</evidence>
<dbReference type="Pfam" id="PF10415">
    <property type="entry name" value="FumaraseC_C"/>
    <property type="match status" value="1"/>
</dbReference>
<dbReference type="FunFam" id="1.10.40.30:FF:000002">
    <property type="entry name" value="Fumarate hydratase class II"/>
    <property type="match status" value="1"/>
</dbReference>
<dbReference type="RefSeq" id="WP_042122536.1">
    <property type="nucleotide sequence ID" value="NZ_FZOL01000015.1"/>
</dbReference>
<comment type="catalytic activity">
    <reaction evidence="5">
        <text>(S)-malate = fumarate + H2O</text>
        <dbReference type="Rhea" id="RHEA:12460"/>
        <dbReference type="ChEBI" id="CHEBI:15377"/>
        <dbReference type="ChEBI" id="CHEBI:15589"/>
        <dbReference type="ChEBI" id="CHEBI:29806"/>
        <dbReference type="EC" id="4.2.1.2"/>
    </reaction>
</comment>
<protein>
    <recommendedName>
        <fullName evidence="5">Fumarate hydratase class II</fullName>
        <shortName evidence="5">Fumarase C</shortName>
        <ecNumber evidence="5">4.2.1.2</ecNumber>
    </recommendedName>
    <alternativeName>
        <fullName evidence="5">Aerobic fumarase</fullName>
    </alternativeName>
    <alternativeName>
        <fullName evidence="5">Iron-independent fumarase</fullName>
    </alternativeName>
</protein>
<evidence type="ECO:0000256" key="5">
    <source>
        <dbReference type="HAMAP-Rule" id="MF_00743"/>
    </source>
</evidence>
<dbReference type="InterPro" id="IPR000362">
    <property type="entry name" value="Fumarate_lyase_fam"/>
</dbReference>
<dbReference type="OrthoDB" id="9802809at2"/>
<dbReference type="CDD" id="cd01362">
    <property type="entry name" value="Fumarase_classII"/>
    <property type="match status" value="1"/>
</dbReference>
<gene>
    <name evidence="5" type="primary">fumC</name>
    <name evidence="9" type="ORF">SAMN05444352_11581</name>
</gene>
<dbReference type="SUPFAM" id="SSF48557">
    <property type="entry name" value="L-aspartase-like"/>
    <property type="match status" value="1"/>
</dbReference>
<keyword evidence="4 5" id="KW-0456">Lyase</keyword>
<feature type="binding site" evidence="5">
    <location>
        <begin position="137"/>
        <end position="139"/>
    </location>
    <ligand>
        <name>substrate</name>
    </ligand>
</feature>
<keyword evidence="5" id="KW-0816">Tricarboxylic acid cycle</keyword>
<evidence type="ECO:0000313" key="10">
    <source>
        <dbReference type="Proteomes" id="UP000198407"/>
    </source>
</evidence>
<comment type="subcellular location">
    <subcellularLocation>
        <location evidence="5">Cytoplasm</location>
    </subcellularLocation>
</comment>
<comment type="similarity">
    <text evidence="1">Belongs to the class-II fumarase/aspartase family. Aspartase subfamily.</text>
</comment>
<dbReference type="GO" id="GO:0005737">
    <property type="term" value="C:cytoplasm"/>
    <property type="evidence" value="ECO:0007669"/>
    <property type="project" value="UniProtKB-SubCell"/>
</dbReference>
<feature type="binding site" evidence="5">
    <location>
        <position position="185"/>
    </location>
    <ligand>
        <name>substrate</name>
    </ligand>
</feature>
<feature type="domain" description="Fumarate lyase N-terminal" evidence="7">
    <location>
        <begin position="11"/>
        <end position="340"/>
    </location>
</feature>
<dbReference type="PRINTS" id="PR00149">
    <property type="entry name" value="FUMRATELYASE"/>
</dbReference>
<feature type="binding site" evidence="5">
    <location>
        <begin position="96"/>
        <end position="98"/>
    </location>
    <ligand>
        <name>substrate</name>
    </ligand>
</feature>
<dbReference type="Proteomes" id="UP000198407">
    <property type="component" value="Unassembled WGS sequence"/>
</dbReference>
<feature type="active site" description="Proton donor/acceptor" evidence="5">
    <location>
        <position position="186"/>
    </location>
</feature>
<dbReference type="InterPro" id="IPR018951">
    <property type="entry name" value="Fumarase_C_C"/>
</dbReference>
<dbReference type="EMBL" id="FZOL01000015">
    <property type="protein sequence ID" value="SNS79961.1"/>
    <property type="molecule type" value="Genomic_DNA"/>
</dbReference>
<dbReference type="EC" id="4.2.1.2" evidence="5"/>
<evidence type="ECO:0000256" key="1">
    <source>
        <dbReference type="ARBA" id="ARBA00005596"/>
    </source>
</evidence>
<dbReference type="PROSITE" id="PS00163">
    <property type="entry name" value="FUMARATE_LYASES"/>
    <property type="match status" value="1"/>
</dbReference>
<accession>A0A239HFN4</accession>
<comment type="function">
    <text evidence="5">Involved in the TCA cycle. Catalyzes the stereospecific interconversion of fumarate to L-malate.</text>
</comment>
<dbReference type="Gene3D" id="1.10.275.10">
    <property type="entry name" value="Fumarase/aspartase (N-terminal domain)"/>
    <property type="match status" value="1"/>
</dbReference>
<feature type="binding site" description="in site B" evidence="5">
    <location>
        <begin position="127"/>
        <end position="130"/>
    </location>
    <ligand>
        <name>substrate</name>
    </ligand>
</feature>
<keyword evidence="10" id="KW-1185">Reference proteome</keyword>
<dbReference type="AlphaFoldDB" id="A0A239HFN4"/>
<dbReference type="UniPathway" id="UPA00223">
    <property type="reaction ID" value="UER01007"/>
</dbReference>
<feature type="region of interest" description="Disordered" evidence="6">
    <location>
        <begin position="116"/>
        <end position="138"/>
    </location>
</feature>
<dbReference type="PANTHER" id="PTHR11444:SF1">
    <property type="entry name" value="FUMARATE HYDRATASE, MITOCHONDRIAL"/>
    <property type="match status" value="1"/>
</dbReference>
<feature type="binding site" evidence="5">
    <location>
        <position position="317"/>
    </location>
    <ligand>
        <name>substrate</name>
    </ligand>
</feature>
<feature type="binding site" evidence="5">
    <location>
        <begin position="322"/>
        <end position="324"/>
    </location>
    <ligand>
        <name>substrate</name>
    </ligand>
</feature>
<dbReference type="NCBIfam" id="NF008909">
    <property type="entry name" value="PRK12273.1"/>
    <property type="match status" value="1"/>
</dbReference>
<dbReference type="FunFam" id="1.10.275.10:FF:000001">
    <property type="entry name" value="Fumarate hydratase, mitochondrial"/>
    <property type="match status" value="1"/>
</dbReference>
<evidence type="ECO:0000259" key="7">
    <source>
        <dbReference type="Pfam" id="PF00206"/>
    </source>
</evidence>
<dbReference type="InterPro" id="IPR005677">
    <property type="entry name" value="Fum_hydII"/>
</dbReference>
<dbReference type="GO" id="GO:0006106">
    <property type="term" value="P:fumarate metabolic process"/>
    <property type="evidence" value="ECO:0007669"/>
    <property type="project" value="InterPro"/>
</dbReference>
<dbReference type="InterPro" id="IPR008948">
    <property type="entry name" value="L-Aspartase-like"/>
</dbReference>
<keyword evidence="5" id="KW-0963">Cytoplasm</keyword>
<proteinExistence type="inferred from homology"/>
<dbReference type="InterPro" id="IPR022761">
    <property type="entry name" value="Fumarate_lyase_N"/>
</dbReference>
<dbReference type="FunFam" id="1.20.200.10:FF:000001">
    <property type="entry name" value="Fumarate hydratase, mitochondrial"/>
    <property type="match status" value="1"/>
</dbReference>